<dbReference type="PANTHER" id="PTHR41542">
    <property type="entry name" value="BLL5807 PROTEIN"/>
    <property type="match status" value="1"/>
</dbReference>
<sequence length="288" mass="31892">MRKLFSMLTIFSLVFSISLFSEHAEARKFGGSKSFGRSYKTAPAQPTQTATNTTNPTLNKQAQPNKSGLMGGLLGGLLAGGLFAWLLGSGAFEGLQIFDILLMAGVAFLIFRFLRSRKTITAAGPQPAYSIMPYQTKQNVEPESLQPGYATSGSFTSSADAIPFDLPAGFDIPAFIKGACDHYRTLQTAWNDNDFSKIQEYVTPELFNELKQERANYSGEQHTEVMFVSAELVRAERKTNLAQVSVLFKGRYRDVVEGIEEDINEVWHLERDLIVTNAPWLIVGIENN</sequence>
<keyword evidence="6" id="KW-1185">Reference proteome</keyword>
<feature type="chain" id="PRO_5032996548" evidence="3">
    <location>
        <begin position="27"/>
        <end position="288"/>
    </location>
</feature>
<dbReference type="InterPro" id="IPR032710">
    <property type="entry name" value="NTF2-like_dom_sf"/>
</dbReference>
<evidence type="ECO:0000256" key="1">
    <source>
        <dbReference type="SAM" id="MobiDB-lite"/>
    </source>
</evidence>
<dbReference type="Proteomes" id="UP000585721">
    <property type="component" value="Unassembled WGS sequence"/>
</dbReference>
<accession>A0A841GNP2</accession>
<feature type="compositionally biased region" description="Low complexity" evidence="1">
    <location>
        <begin position="41"/>
        <end position="57"/>
    </location>
</feature>
<reference evidence="5 6" key="1">
    <citation type="submission" date="2020-08" db="EMBL/GenBank/DDBJ databases">
        <title>Genomic Encyclopedia of Type Strains, Phase IV (KMG-IV): sequencing the most valuable type-strain genomes for metagenomic binning, comparative biology and taxonomic classification.</title>
        <authorList>
            <person name="Goeker M."/>
        </authorList>
    </citation>
    <scope>NUCLEOTIDE SEQUENCE [LARGE SCALE GENOMIC DNA]</scope>
    <source>
        <strain evidence="5 6">DSM 22975</strain>
    </source>
</reference>
<keyword evidence="2" id="KW-0472">Membrane</keyword>
<gene>
    <name evidence="5" type="ORF">HNR75_002342</name>
</gene>
<evidence type="ECO:0000313" key="5">
    <source>
        <dbReference type="EMBL" id="MBB6056410.1"/>
    </source>
</evidence>
<feature type="domain" description="Tim44-like" evidence="4">
    <location>
        <begin position="156"/>
        <end position="287"/>
    </location>
</feature>
<evidence type="ECO:0000256" key="2">
    <source>
        <dbReference type="SAM" id="Phobius"/>
    </source>
</evidence>
<organism evidence="5 6">
    <name type="scientific">Tolumonas osonensis</name>
    <dbReference type="NCBI Taxonomy" id="675874"/>
    <lineage>
        <taxon>Bacteria</taxon>
        <taxon>Pseudomonadati</taxon>
        <taxon>Pseudomonadota</taxon>
        <taxon>Gammaproteobacteria</taxon>
        <taxon>Aeromonadales</taxon>
        <taxon>Aeromonadaceae</taxon>
        <taxon>Tolumonas</taxon>
    </lineage>
</organism>
<evidence type="ECO:0000313" key="6">
    <source>
        <dbReference type="Proteomes" id="UP000585721"/>
    </source>
</evidence>
<feature type="region of interest" description="Disordered" evidence="1">
    <location>
        <begin position="37"/>
        <end position="62"/>
    </location>
</feature>
<name>A0A841GNP2_9GAMM</name>
<proteinExistence type="predicted"/>
<dbReference type="EMBL" id="JACHGR010000007">
    <property type="protein sequence ID" value="MBB6056410.1"/>
    <property type="molecule type" value="Genomic_DNA"/>
</dbReference>
<keyword evidence="2" id="KW-0812">Transmembrane</keyword>
<dbReference type="InterPro" id="IPR007379">
    <property type="entry name" value="Tim44-like_dom"/>
</dbReference>
<feature type="signal peptide" evidence="3">
    <location>
        <begin position="1"/>
        <end position="26"/>
    </location>
</feature>
<dbReference type="Gene3D" id="3.10.450.240">
    <property type="match status" value="1"/>
</dbReference>
<feature type="transmembrane region" description="Helical" evidence="2">
    <location>
        <begin position="95"/>
        <end position="114"/>
    </location>
</feature>
<keyword evidence="2" id="KW-1133">Transmembrane helix</keyword>
<protein>
    <submittedName>
        <fullName evidence="5">Putative lipid-binding transport protein (Tim44 family)</fullName>
    </submittedName>
</protein>
<evidence type="ECO:0000259" key="4">
    <source>
        <dbReference type="SMART" id="SM00978"/>
    </source>
</evidence>
<dbReference type="AlphaFoldDB" id="A0A841GNP2"/>
<keyword evidence="3" id="KW-0732">Signal</keyword>
<dbReference type="SUPFAM" id="SSF54427">
    <property type="entry name" value="NTF2-like"/>
    <property type="match status" value="1"/>
</dbReference>
<feature type="transmembrane region" description="Helical" evidence="2">
    <location>
        <begin position="68"/>
        <end position="88"/>
    </location>
</feature>
<comment type="caution">
    <text evidence="5">The sequence shown here is derived from an EMBL/GenBank/DDBJ whole genome shotgun (WGS) entry which is preliminary data.</text>
</comment>
<dbReference type="PANTHER" id="PTHR41542:SF1">
    <property type="entry name" value="BLL5807 PROTEIN"/>
    <property type="match status" value="1"/>
</dbReference>
<dbReference type="Pfam" id="PF04280">
    <property type="entry name" value="Tim44"/>
    <property type="match status" value="1"/>
</dbReference>
<evidence type="ECO:0000256" key="3">
    <source>
        <dbReference type="SAM" id="SignalP"/>
    </source>
</evidence>
<dbReference type="RefSeq" id="WP_188027129.1">
    <property type="nucleotide sequence ID" value="NZ_JACHGR010000007.1"/>
</dbReference>
<dbReference type="SMART" id="SM00978">
    <property type="entry name" value="Tim44"/>
    <property type="match status" value="1"/>
</dbReference>